<dbReference type="PANTHER" id="PTHR43798">
    <property type="entry name" value="MONOACYLGLYCEROL LIPASE"/>
    <property type="match status" value="1"/>
</dbReference>
<name>A0ABT0PP72_9FLAO</name>
<dbReference type="PROSITE" id="PS51257">
    <property type="entry name" value="PROKAR_LIPOPROTEIN"/>
    <property type="match status" value="1"/>
</dbReference>
<dbReference type="RefSeq" id="WP_249656342.1">
    <property type="nucleotide sequence ID" value="NZ_JAMFMA010000001.1"/>
</dbReference>
<organism evidence="2 3">
    <name type="scientific">Flagellimonas spongiicola</name>
    <dbReference type="NCBI Taxonomy" id="2942208"/>
    <lineage>
        <taxon>Bacteria</taxon>
        <taxon>Pseudomonadati</taxon>
        <taxon>Bacteroidota</taxon>
        <taxon>Flavobacteriia</taxon>
        <taxon>Flavobacteriales</taxon>
        <taxon>Flavobacteriaceae</taxon>
        <taxon>Flagellimonas</taxon>
    </lineage>
</organism>
<evidence type="ECO:0000313" key="3">
    <source>
        <dbReference type="Proteomes" id="UP001203607"/>
    </source>
</evidence>
<accession>A0ABT0PP72</accession>
<dbReference type="InterPro" id="IPR000073">
    <property type="entry name" value="AB_hydrolase_1"/>
</dbReference>
<dbReference type="SUPFAM" id="SSF53474">
    <property type="entry name" value="alpha/beta-Hydrolases"/>
    <property type="match status" value="1"/>
</dbReference>
<keyword evidence="3" id="KW-1185">Reference proteome</keyword>
<keyword evidence="2" id="KW-0378">Hydrolase</keyword>
<dbReference type="InterPro" id="IPR029058">
    <property type="entry name" value="AB_hydrolase_fold"/>
</dbReference>
<dbReference type="Proteomes" id="UP001203607">
    <property type="component" value="Unassembled WGS sequence"/>
</dbReference>
<comment type="caution">
    <text evidence="2">The sequence shown here is derived from an EMBL/GenBank/DDBJ whole genome shotgun (WGS) entry which is preliminary data.</text>
</comment>
<dbReference type="EMBL" id="JAMFMA010000001">
    <property type="protein sequence ID" value="MCL6273165.1"/>
    <property type="molecule type" value="Genomic_DNA"/>
</dbReference>
<dbReference type="Gene3D" id="3.40.50.1820">
    <property type="entry name" value="alpha/beta hydrolase"/>
    <property type="match status" value="1"/>
</dbReference>
<gene>
    <name evidence="2" type="ORF">M3P19_04045</name>
</gene>
<sequence length="487" mass="55075">MKLKNYMLIDLRVLTFILSLLVASCQHNSLNLKLKTITADNNIEFVGEWGEMVLPENPDDQDSPIIQLPFFRLKTKAQNKLPPIFVLAGGPGDSPSILEQLPTVLPMISELNEKSDLIILEQRGNGFSKPNLACPGFINLDLNESLTPSRFEQAYRKYINECYGNFPKDRLLQSYNVTTMVSDIESIRKDLGYDKIILFGGSFGSFHALNYIGAHPENVDRALLDSPEGLSHTVKLPSTADCSLEGLSQMVAENEELHKQIPSFMDLVEQILSELEQNPVTVNFSNNDLEEKSIVVGKYDLQLITALELGRIGYREIPFRYLEMQSGNFNWLGEYAYQIRRFENRNLMAVATDCSSGASKERWEQVHKESSNAILGDALNNINFIACEDLGINPIIETNLKPRPSEVPILLICGTQDARTPLSNTYEIARQHRHSKILEVKYGSHDLFREVFDELLPIMKGFLITDNPTEFTPPKDFFANHELRTSL</sequence>
<dbReference type="InterPro" id="IPR050266">
    <property type="entry name" value="AB_hydrolase_sf"/>
</dbReference>
<dbReference type="GO" id="GO:0016787">
    <property type="term" value="F:hydrolase activity"/>
    <property type="evidence" value="ECO:0007669"/>
    <property type="project" value="UniProtKB-KW"/>
</dbReference>
<dbReference type="PANTHER" id="PTHR43798:SF33">
    <property type="entry name" value="HYDROLASE, PUTATIVE (AFU_ORTHOLOGUE AFUA_2G14860)-RELATED"/>
    <property type="match status" value="1"/>
</dbReference>
<evidence type="ECO:0000259" key="1">
    <source>
        <dbReference type="Pfam" id="PF00561"/>
    </source>
</evidence>
<proteinExistence type="predicted"/>
<reference evidence="2 3" key="1">
    <citation type="submission" date="2022-05" db="EMBL/GenBank/DDBJ databases">
        <authorList>
            <person name="Park J.-S."/>
        </authorList>
    </citation>
    <scope>NUCLEOTIDE SEQUENCE [LARGE SCALE GENOMIC DNA]</scope>
    <source>
        <strain evidence="2 3">2012CJ35-5</strain>
    </source>
</reference>
<protein>
    <submittedName>
        <fullName evidence="2">Alpha/beta hydrolase</fullName>
    </submittedName>
</protein>
<evidence type="ECO:0000313" key="2">
    <source>
        <dbReference type="EMBL" id="MCL6273165.1"/>
    </source>
</evidence>
<dbReference type="Pfam" id="PF00561">
    <property type="entry name" value="Abhydrolase_1"/>
    <property type="match status" value="1"/>
</dbReference>
<feature type="domain" description="AB hydrolase-1" evidence="1">
    <location>
        <begin position="82"/>
        <end position="435"/>
    </location>
</feature>